<protein>
    <submittedName>
        <fullName evidence="3">Uncharacterized protein</fullName>
    </submittedName>
</protein>
<dbReference type="AlphaFoldDB" id="A0A448ZMS5"/>
<keyword evidence="2" id="KW-0812">Transmembrane</keyword>
<evidence type="ECO:0000313" key="4">
    <source>
        <dbReference type="Proteomes" id="UP000291116"/>
    </source>
</evidence>
<dbReference type="OrthoDB" id="53340at2759"/>
<feature type="region of interest" description="Disordered" evidence="1">
    <location>
        <begin position="1"/>
        <end position="20"/>
    </location>
</feature>
<dbReference type="Proteomes" id="UP000291116">
    <property type="component" value="Unassembled WGS sequence"/>
</dbReference>
<keyword evidence="2" id="KW-0472">Membrane</keyword>
<feature type="transmembrane region" description="Helical" evidence="2">
    <location>
        <begin position="177"/>
        <end position="197"/>
    </location>
</feature>
<evidence type="ECO:0000313" key="3">
    <source>
        <dbReference type="EMBL" id="VEU43347.1"/>
    </source>
</evidence>
<feature type="transmembrane region" description="Helical" evidence="2">
    <location>
        <begin position="134"/>
        <end position="156"/>
    </location>
</feature>
<reference evidence="3 4" key="1">
    <citation type="submission" date="2019-01" db="EMBL/GenBank/DDBJ databases">
        <authorList>
            <person name="Ferrante I. M."/>
        </authorList>
    </citation>
    <scope>NUCLEOTIDE SEQUENCE [LARGE SCALE GENOMIC DNA]</scope>
    <source>
        <strain evidence="3 4">B856</strain>
    </source>
</reference>
<dbReference type="EMBL" id="CAACVS010000536">
    <property type="protein sequence ID" value="VEU43347.1"/>
    <property type="molecule type" value="Genomic_DNA"/>
</dbReference>
<proteinExistence type="predicted"/>
<evidence type="ECO:0000256" key="2">
    <source>
        <dbReference type="SAM" id="Phobius"/>
    </source>
</evidence>
<accession>A0A448ZMS5</accession>
<gene>
    <name evidence="3" type="ORF">PSNMU_V1.4_AUG-EV-PASAV3_0103630</name>
</gene>
<sequence>MEGATRNEEWETDAEQQARPFDLQDTMESMMRITFCGLGGTIVGLSLEKRLEAAKLTTAEGVAAAARRKRGRFASSTARQSSHPLSVTWAVSCMVFCSVLEASRLASPSALLAKQVGSACGTPVPLLGDDRKTAGSSAAIAVADYSIGGAVAGVICSFGRRMYARNSAMTLRGPRRLAGLLPGLALGMAAGTIQSAINYGAERLKESSRKNGSE</sequence>
<keyword evidence="2" id="KW-1133">Transmembrane helix</keyword>
<name>A0A448ZMS5_9STRA</name>
<evidence type="ECO:0000256" key="1">
    <source>
        <dbReference type="SAM" id="MobiDB-lite"/>
    </source>
</evidence>
<organism evidence="3 4">
    <name type="scientific">Pseudo-nitzschia multistriata</name>
    <dbReference type="NCBI Taxonomy" id="183589"/>
    <lineage>
        <taxon>Eukaryota</taxon>
        <taxon>Sar</taxon>
        <taxon>Stramenopiles</taxon>
        <taxon>Ochrophyta</taxon>
        <taxon>Bacillariophyta</taxon>
        <taxon>Bacillariophyceae</taxon>
        <taxon>Bacillariophycidae</taxon>
        <taxon>Bacillariales</taxon>
        <taxon>Bacillariaceae</taxon>
        <taxon>Pseudo-nitzschia</taxon>
    </lineage>
</organism>
<keyword evidence="4" id="KW-1185">Reference proteome</keyword>